<dbReference type="PANTHER" id="PTHR10285">
    <property type="entry name" value="URIDINE KINASE"/>
    <property type="match status" value="1"/>
</dbReference>
<dbReference type="AlphaFoldDB" id="A0A4P9Z4L5"/>
<gene>
    <name evidence="1" type="ORF">SYNPS1DRAFT_11231</name>
</gene>
<keyword evidence="1" id="KW-0378">Hydrolase</keyword>
<sequence>GPSCSGKTTLGRALTRILPRCSLINQDNFYKPDSEIPVDPATGLDNWDTPDALDFPRFIAAIEEASAREKPDLLSALKAHASNAHLPTPPTEQLTQGAIMDDDAVDDQLIDELRLQYASALAGHRFVVVDGFLLFTHPEIVSRLDVRIFVTASRETLKRRRESRVGYITVEGFWQDPPGYFDRIVWPNFVLHH</sequence>
<dbReference type="GO" id="GO:0016787">
    <property type="term" value="F:hydrolase activity"/>
    <property type="evidence" value="ECO:0007669"/>
    <property type="project" value="UniProtKB-KW"/>
</dbReference>
<feature type="non-terminal residue" evidence="1">
    <location>
        <position position="1"/>
    </location>
</feature>
<dbReference type="OrthoDB" id="10041966at2759"/>
<keyword evidence="2" id="KW-1185">Reference proteome</keyword>
<dbReference type="InterPro" id="IPR027417">
    <property type="entry name" value="P-loop_NTPase"/>
</dbReference>
<name>A0A4P9Z4L5_9FUNG</name>
<organism evidence="1 2">
    <name type="scientific">Syncephalis pseudoplumigaleata</name>
    <dbReference type="NCBI Taxonomy" id="1712513"/>
    <lineage>
        <taxon>Eukaryota</taxon>
        <taxon>Fungi</taxon>
        <taxon>Fungi incertae sedis</taxon>
        <taxon>Zoopagomycota</taxon>
        <taxon>Zoopagomycotina</taxon>
        <taxon>Zoopagomycetes</taxon>
        <taxon>Zoopagales</taxon>
        <taxon>Piptocephalidaceae</taxon>
        <taxon>Syncephalis</taxon>
    </lineage>
</organism>
<evidence type="ECO:0000313" key="2">
    <source>
        <dbReference type="Proteomes" id="UP000278143"/>
    </source>
</evidence>
<evidence type="ECO:0000313" key="1">
    <source>
        <dbReference type="EMBL" id="RKP27523.1"/>
    </source>
</evidence>
<dbReference type="EMBL" id="KZ989192">
    <property type="protein sequence ID" value="RKP27523.1"/>
    <property type="molecule type" value="Genomic_DNA"/>
</dbReference>
<dbReference type="CDD" id="cd02024">
    <property type="entry name" value="NRK1"/>
    <property type="match status" value="1"/>
</dbReference>
<feature type="non-terminal residue" evidence="1">
    <location>
        <position position="193"/>
    </location>
</feature>
<protein>
    <submittedName>
        <fullName evidence="1">P-loop containing nucleoside triphosphate hydrolase protein</fullName>
    </submittedName>
</protein>
<dbReference type="Proteomes" id="UP000278143">
    <property type="component" value="Unassembled WGS sequence"/>
</dbReference>
<accession>A0A4P9Z4L5</accession>
<reference evidence="2" key="1">
    <citation type="journal article" date="2018" name="Nat. Microbiol.">
        <title>Leveraging single-cell genomics to expand the fungal tree of life.</title>
        <authorList>
            <person name="Ahrendt S.R."/>
            <person name="Quandt C.A."/>
            <person name="Ciobanu D."/>
            <person name="Clum A."/>
            <person name="Salamov A."/>
            <person name="Andreopoulos B."/>
            <person name="Cheng J.F."/>
            <person name="Woyke T."/>
            <person name="Pelin A."/>
            <person name="Henrissat B."/>
            <person name="Reynolds N.K."/>
            <person name="Benny G.L."/>
            <person name="Smith M.E."/>
            <person name="James T.Y."/>
            <person name="Grigoriev I.V."/>
        </authorList>
    </citation>
    <scope>NUCLEOTIDE SEQUENCE [LARGE SCALE GENOMIC DNA]</scope>
    <source>
        <strain evidence="2">Benny S71-1</strain>
    </source>
</reference>
<dbReference type="SUPFAM" id="SSF52540">
    <property type="entry name" value="P-loop containing nucleoside triphosphate hydrolases"/>
    <property type="match status" value="1"/>
</dbReference>
<proteinExistence type="predicted"/>
<dbReference type="Gene3D" id="3.40.50.300">
    <property type="entry name" value="P-loop containing nucleotide triphosphate hydrolases"/>
    <property type="match status" value="1"/>
</dbReference>